<keyword evidence="3" id="KW-1185">Reference proteome</keyword>
<sequence length="153" mass="16191">MARRFLGQPCGQASGTFNKITAALRKYFAEKGWQAEGTKFYLWVPTSLTPDELLAEDQKLAGHCLGVMESFELGGGTSGSDVPGHKSAFPDGLIAALGLFILPEDYSRYPRLTRLQGRKHQPVVGPTNLSNSAVAPPPTGVAAPPPALQVSAG</sequence>
<dbReference type="AlphaFoldDB" id="K5UMF3"/>
<reference evidence="2 3" key="1">
    <citation type="journal article" date="2012" name="BMC Genomics">
        <title>Comparative genomics of the white-rot fungi, Phanerochaete carnosa and P. chrysosporium, to elucidate the genetic basis of the distinct wood types they colonize.</title>
        <authorList>
            <person name="Suzuki H."/>
            <person name="MacDonald J."/>
            <person name="Syed K."/>
            <person name="Salamov A."/>
            <person name="Hori C."/>
            <person name="Aerts A."/>
            <person name="Henrissat B."/>
            <person name="Wiebenga A."/>
            <person name="vanKuyk P.A."/>
            <person name="Barry K."/>
            <person name="Lindquist E."/>
            <person name="LaButti K."/>
            <person name="Lapidus A."/>
            <person name="Lucas S."/>
            <person name="Coutinho P."/>
            <person name="Gong Y."/>
            <person name="Samejima M."/>
            <person name="Mahadevan R."/>
            <person name="Abou-Zaid M."/>
            <person name="de Vries R.P."/>
            <person name="Igarashi K."/>
            <person name="Yadav J.S."/>
            <person name="Grigoriev I.V."/>
            <person name="Master E.R."/>
        </authorList>
    </citation>
    <scope>NUCLEOTIDE SEQUENCE [LARGE SCALE GENOMIC DNA]</scope>
    <source>
        <strain evidence="2 3">HHB-10118-sp</strain>
    </source>
</reference>
<protein>
    <submittedName>
        <fullName evidence="2">Uncharacterized protein</fullName>
    </submittedName>
</protein>
<evidence type="ECO:0000313" key="2">
    <source>
        <dbReference type="EMBL" id="EKM50861.1"/>
    </source>
</evidence>
<dbReference type="HOGENOM" id="CLU_1713936_0_0_1"/>
<dbReference type="EMBL" id="JH930477">
    <property type="protein sequence ID" value="EKM50861.1"/>
    <property type="molecule type" value="Genomic_DNA"/>
</dbReference>
<feature type="compositionally biased region" description="Pro residues" evidence="1">
    <location>
        <begin position="135"/>
        <end position="147"/>
    </location>
</feature>
<dbReference type="KEGG" id="pco:PHACADRAFT_262741"/>
<evidence type="ECO:0000313" key="3">
    <source>
        <dbReference type="Proteomes" id="UP000008370"/>
    </source>
</evidence>
<dbReference type="InParanoid" id="K5UMF3"/>
<proteinExistence type="predicted"/>
<evidence type="ECO:0000256" key="1">
    <source>
        <dbReference type="SAM" id="MobiDB-lite"/>
    </source>
</evidence>
<organism evidence="2 3">
    <name type="scientific">Phanerochaete carnosa (strain HHB-10118-sp)</name>
    <name type="common">White-rot fungus</name>
    <name type="synonym">Peniophora carnosa</name>
    <dbReference type="NCBI Taxonomy" id="650164"/>
    <lineage>
        <taxon>Eukaryota</taxon>
        <taxon>Fungi</taxon>
        <taxon>Dikarya</taxon>
        <taxon>Basidiomycota</taxon>
        <taxon>Agaricomycotina</taxon>
        <taxon>Agaricomycetes</taxon>
        <taxon>Polyporales</taxon>
        <taxon>Phanerochaetaceae</taxon>
        <taxon>Phanerochaete</taxon>
    </lineage>
</organism>
<dbReference type="RefSeq" id="XP_007400029.1">
    <property type="nucleotide sequence ID" value="XM_007399967.1"/>
</dbReference>
<feature type="region of interest" description="Disordered" evidence="1">
    <location>
        <begin position="117"/>
        <end position="153"/>
    </location>
</feature>
<name>K5UMF3_PHACS</name>
<gene>
    <name evidence="2" type="ORF">PHACADRAFT_262741</name>
</gene>
<dbReference type="Proteomes" id="UP000008370">
    <property type="component" value="Unassembled WGS sequence"/>
</dbReference>
<dbReference type="GeneID" id="18918367"/>
<accession>K5UMF3</accession>